<evidence type="ECO:0000313" key="2">
    <source>
        <dbReference type="Proteomes" id="UP000183832"/>
    </source>
</evidence>
<dbReference type="Proteomes" id="UP000183832">
    <property type="component" value="Unassembled WGS sequence"/>
</dbReference>
<accession>A0A1J1HRW4</accession>
<protein>
    <submittedName>
        <fullName evidence="1">CLUMA_CG002981, isoform A</fullName>
    </submittedName>
</protein>
<organism evidence="1 2">
    <name type="scientific">Clunio marinus</name>
    <dbReference type="NCBI Taxonomy" id="568069"/>
    <lineage>
        <taxon>Eukaryota</taxon>
        <taxon>Metazoa</taxon>
        <taxon>Ecdysozoa</taxon>
        <taxon>Arthropoda</taxon>
        <taxon>Hexapoda</taxon>
        <taxon>Insecta</taxon>
        <taxon>Pterygota</taxon>
        <taxon>Neoptera</taxon>
        <taxon>Endopterygota</taxon>
        <taxon>Diptera</taxon>
        <taxon>Nematocera</taxon>
        <taxon>Chironomoidea</taxon>
        <taxon>Chironomidae</taxon>
        <taxon>Clunio</taxon>
    </lineage>
</organism>
<dbReference type="AlphaFoldDB" id="A0A1J1HRW4"/>
<dbReference type="EMBL" id="CVRI01000011">
    <property type="protein sequence ID" value="CRK89222.1"/>
    <property type="molecule type" value="Genomic_DNA"/>
</dbReference>
<gene>
    <name evidence="1" type="ORF">CLUMA_CG002981</name>
</gene>
<keyword evidence="2" id="KW-1185">Reference proteome</keyword>
<sequence length="80" mass="9335">MCGSKCQLTLSTLTTLHKSVLCYSIPFQHWMHNFHIACRYYWFFIHSLSPHHVAALKLCAFSTNCFQLLYQAVLEQALKL</sequence>
<evidence type="ECO:0000313" key="1">
    <source>
        <dbReference type="EMBL" id="CRK89222.1"/>
    </source>
</evidence>
<proteinExistence type="predicted"/>
<name>A0A1J1HRW4_9DIPT</name>
<reference evidence="1 2" key="1">
    <citation type="submission" date="2015-04" db="EMBL/GenBank/DDBJ databases">
        <authorList>
            <person name="Syromyatnikov M.Y."/>
            <person name="Popov V.N."/>
        </authorList>
    </citation>
    <scope>NUCLEOTIDE SEQUENCE [LARGE SCALE GENOMIC DNA]</scope>
</reference>